<dbReference type="Gene3D" id="2.10.109.10">
    <property type="entry name" value="Umud Fragment, subunit A"/>
    <property type="match status" value="1"/>
</dbReference>
<dbReference type="RefSeq" id="WP_086437745.1">
    <property type="nucleotide sequence ID" value="NZ_FXWG01000002.1"/>
</dbReference>
<dbReference type="InterPro" id="IPR036286">
    <property type="entry name" value="LexA/Signal_pep-like_sf"/>
</dbReference>
<name>A0A1Y6F7Z5_9SPHN</name>
<evidence type="ECO:0000313" key="2">
    <source>
        <dbReference type="EMBL" id="SMQ69701.1"/>
    </source>
</evidence>
<dbReference type="SUPFAM" id="SSF51306">
    <property type="entry name" value="LexA/Signal peptidase"/>
    <property type="match status" value="1"/>
</dbReference>
<gene>
    <name evidence="2" type="ORF">SAMN06297468_1889</name>
</gene>
<keyword evidence="3" id="KW-1185">Reference proteome</keyword>
<evidence type="ECO:0000313" key="3">
    <source>
        <dbReference type="Proteomes" id="UP000194420"/>
    </source>
</evidence>
<accession>A0A1Y6F7Z5</accession>
<evidence type="ECO:0000259" key="1">
    <source>
        <dbReference type="Pfam" id="PF00717"/>
    </source>
</evidence>
<dbReference type="Proteomes" id="UP000194420">
    <property type="component" value="Unassembled WGS sequence"/>
</dbReference>
<dbReference type="OrthoDB" id="528805at2"/>
<dbReference type="EMBL" id="FXWG01000002">
    <property type="protein sequence ID" value="SMQ69701.1"/>
    <property type="molecule type" value="Genomic_DNA"/>
</dbReference>
<dbReference type="Pfam" id="PF00717">
    <property type="entry name" value="Peptidase_S24"/>
    <property type="match status" value="1"/>
</dbReference>
<dbReference type="CDD" id="cd06529">
    <property type="entry name" value="S24_LexA-like"/>
    <property type="match status" value="1"/>
</dbReference>
<sequence length="207" mass="23113">MTNGKIRDRLEQLIKENGETYASVSRLLGRNSAYIQQFMKRGSPARLDQADVVRLAAFFDVPVRELGGKATNNRKAATPLVLPVNMFTDGAGRAEGRRLVDRNWLAQISSEPAGVEVVVVEGHAMSPTVSEGDEVFIQLLGRNEALRDGLYVIRGAHEHLIRRVALEPRRGRYSILTDSPDFPNWTNLPRRGFEVLGRVIWIGKNVP</sequence>
<feature type="domain" description="Peptidase S24/S26A/S26B/S26C" evidence="1">
    <location>
        <begin position="101"/>
        <end position="200"/>
    </location>
</feature>
<proteinExistence type="predicted"/>
<dbReference type="InterPro" id="IPR015927">
    <property type="entry name" value="Peptidase_S24_S26A/B/C"/>
</dbReference>
<dbReference type="InterPro" id="IPR039418">
    <property type="entry name" value="LexA-like"/>
</dbReference>
<reference evidence="3" key="1">
    <citation type="submission" date="2017-04" db="EMBL/GenBank/DDBJ databases">
        <authorList>
            <person name="Varghese N."/>
            <person name="Submissions S."/>
        </authorList>
    </citation>
    <scope>NUCLEOTIDE SEQUENCE [LARGE SCALE GENOMIC DNA]</scope>
</reference>
<organism evidence="2 3">
    <name type="scientific">Altererythrobacter xiamenensis</name>
    <dbReference type="NCBI Taxonomy" id="1316679"/>
    <lineage>
        <taxon>Bacteria</taxon>
        <taxon>Pseudomonadati</taxon>
        <taxon>Pseudomonadota</taxon>
        <taxon>Alphaproteobacteria</taxon>
        <taxon>Sphingomonadales</taxon>
        <taxon>Erythrobacteraceae</taxon>
        <taxon>Altererythrobacter</taxon>
    </lineage>
</organism>
<protein>
    <recommendedName>
        <fullName evidence="1">Peptidase S24/S26A/S26B/S26C domain-containing protein</fullName>
    </recommendedName>
</protein>
<dbReference type="AlphaFoldDB" id="A0A1Y6F7Z5"/>